<dbReference type="RefSeq" id="WP_369190775.1">
    <property type="nucleotide sequence ID" value="NZ_CP163431.1"/>
</dbReference>
<proteinExistence type="predicted"/>
<evidence type="ECO:0000256" key="1">
    <source>
        <dbReference type="SAM" id="MobiDB-lite"/>
    </source>
</evidence>
<evidence type="ECO:0008006" key="4">
    <source>
        <dbReference type="Google" id="ProtNLM"/>
    </source>
</evidence>
<keyword evidence="2" id="KW-0732">Signal</keyword>
<organism evidence="3">
    <name type="scientific">Streptomyces sp. R08</name>
    <dbReference type="NCBI Taxonomy" id="3238624"/>
    <lineage>
        <taxon>Bacteria</taxon>
        <taxon>Bacillati</taxon>
        <taxon>Actinomycetota</taxon>
        <taxon>Actinomycetes</taxon>
        <taxon>Kitasatosporales</taxon>
        <taxon>Streptomycetaceae</taxon>
        <taxon>Streptomyces</taxon>
    </lineage>
</organism>
<reference evidence="3" key="1">
    <citation type="submission" date="2024-07" db="EMBL/GenBank/DDBJ databases">
        <authorList>
            <person name="Yu S.T."/>
        </authorList>
    </citation>
    <scope>NUCLEOTIDE SEQUENCE</scope>
    <source>
        <strain evidence="3">R08</strain>
    </source>
</reference>
<gene>
    <name evidence="3" type="ORF">AB5J58_38120</name>
</gene>
<feature type="chain" id="PRO_5044197804" description="Lipoprotein" evidence="2">
    <location>
        <begin position="22"/>
        <end position="193"/>
    </location>
</feature>
<dbReference type="GO" id="GO:0043448">
    <property type="term" value="P:alkane catabolic process"/>
    <property type="evidence" value="ECO:0007669"/>
    <property type="project" value="TreeGrafter"/>
</dbReference>
<accession>A0AB39MGX3</accession>
<dbReference type="AlphaFoldDB" id="A0AB39MGX3"/>
<dbReference type="InterPro" id="IPR005297">
    <property type="entry name" value="Lipoprotein_repeat"/>
</dbReference>
<feature type="signal peptide" evidence="2">
    <location>
        <begin position="1"/>
        <end position="21"/>
    </location>
</feature>
<sequence length="193" mass="19384">MNPRRIVLSLVAGLASTLLLGACGSSNGTGTDNTAPAASDPAISTPVASPPSTSTSASASASAAAGTGSDGGTTTTAVTAKAMNGLGNVVTDNNGMTLYRFDKDEPSPSKWTCKGACTMTWIPVIVQDSVQTSGVEKSLLGTVHRSGLKQLTLAGWPLYRYIGDTAAGQVNGQGKDGEWYAIAPSGQKSATTG</sequence>
<feature type="compositionally biased region" description="Low complexity" evidence="1">
    <location>
        <begin position="44"/>
        <end position="73"/>
    </location>
</feature>
<dbReference type="EMBL" id="CP163431">
    <property type="protein sequence ID" value="XDQ05620.1"/>
    <property type="molecule type" value="Genomic_DNA"/>
</dbReference>
<evidence type="ECO:0000256" key="2">
    <source>
        <dbReference type="SAM" id="SignalP"/>
    </source>
</evidence>
<evidence type="ECO:0000313" key="3">
    <source>
        <dbReference type="EMBL" id="XDQ05620.1"/>
    </source>
</evidence>
<dbReference type="PANTHER" id="PTHR39335">
    <property type="entry name" value="BLL4220 PROTEIN"/>
    <property type="match status" value="1"/>
</dbReference>
<feature type="region of interest" description="Disordered" evidence="1">
    <location>
        <begin position="31"/>
        <end position="73"/>
    </location>
</feature>
<name>A0AB39MGX3_9ACTN</name>
<dbReference type="PROSITE" id="PS51257">
    <property type="entry name" value="PROKAR_LIPOPROTEIN"/>
    <property type="match status" value="1"/>
</dbReference>
<dbReference type="PANTHER" id="PTHR39335:SF1">
    <property type="entry name" value="BLL4220 PROTEIN"/>
    <property type="match status" value="1"/>
</dbReference>
<dbReference type="Pfam" id="PF03640">
    <property type="entry name" value="Lipoprotein_15"/>
    <property type="match status" value="2"/>
</dbReference>
<protein>
    <recommendedName>
        <fullName evidence="4">Lipoprotein</fullName>
    </recommendedName>
</protein>